<sequence length="106" mass="11713">MKSLFMLLFTVSALITGIENNMVTQEDQTVEASFLGIVDGEYHFATATDKIAFQKIDEDVAAAINLEDKALQGKKFTVSYSTVEEEHGDGEIIEVKTITNLKPLEL</sequence>
<dbReference type="EMBL" id="REFV01000006">
    <property type="protein sequence ID" value="RMB59575.1"/>
    <property type="molecule type" value="Genomic_DNA"/>
</dbReference>
<keyword evidence="2" id="KW-1185">Reference proteome</keyword>
<organism evidence="1 2">
    <name type="scientific">Dokdonia sinensis</name>
    <dbReference type="NCBI Taxonomy" id="2479847"/>
    <lineage>
        <taxon>Bacteria</taxon>
        <taxon>Pseudomonadati</taxon>
        <taxon>Bacteroidota</taxon>
        <taxon>Flavobacteriia</taxon>
        <taxon>Flavobacteriales</taxon>
        <taxon>Flavobacteriaceae</taxon>
        <taxon>Dokdonia</taxon>
    </lineage>
</organism>
<proteinExistence type="predicted"/>
<reference evidence="1 2" key="1">
    <citation type="submission" date="2018-10" db="EMBL/GenBank/DDBJ databases">
        <title>Dokdonia luteus sp. nov., isolated from sea water.</title>
        <authorList>
            <person name="Zhou L.Y."/>
            <person name="Du Z.J."/>
        </authorList>
    </citation>
    <scope>NUCLEOTIDE SEQUENCE [LARGE SCALE GENOMIC DNA]</scope>
    <source>
        <strain evidence="1 2">SH27</strain>
    </source>
</reference>
<dbReference type="AlphaFoldDB" id="A0A3M0G410"/>
<dbReference type="RefSeq" id="WP_121917213.1">
    <property type="nucleotide sequence ID" value="NZ_REFV01000006.1"/>
</dbReference>
<evidence type="ECO:0008006" key="3">
    <source>
        <dbReference type="Google" id="ProtNLM"/>
    </source>
</evidence>
<dbReference type="Proteomes" id="UP000281985">
    <property type="component" value="Unassembled WGS sequence"/>
</dbReference>
<evidence type="ECO:0000313" key="1">
    <source>
        <dbReference type="EMBL" id="RMB59575.1"/>
    </source>
</evidence>
<comment type="caution">
    <text evidence="1">The sequence shown here is derived from an EMBL/GenBank/DDBJ whole genome shotgun (WGS) entry which is preliminary data.</text>
</comment>
<name>A0A3M0G410_9FLAO</name>
<protein>
    <recommendedName>
        <fullName evidence="3">DUF3221 domain-containing protein</fullName>
    </recommendedName>
</protein>
<accession>A0A3M0G410</accession>
<evidence type="ECO:0000313" key="2">
    <source>
        <dbReference type="Proteomes" id="UP000281985"/>
    </source>
</evidence>
<gene>
    <name evidence="1" type="ORF">EAX61_08305</name>
</gene>